<keyword evidence="3" id="KW-1185">Reference proteome</keyword>
<dbReference type="Pfam" id="PF03473">
    <property type="entry name" value="MOSC"/>
    <property type="match status" value="1"/>
</dbReference>
<reference evidence="2 3" key="1">
    <citation type="submission" date="2024-06" db="EMBL/GenBank/DDBJ databases">
        <title>Genomic Encyclopedia of Type Strains, Phase IV (KMG-IV): sequencing the most valuable type-strain genomes for metagenomic binning, comparative biology and taxonomic classification.</title>
        <authorList>
            <person name="Goeker M."/>
        </authorList>
    </citation>
    <scope>NUCLEOTIDE SEQUENCE [LARGE SCALE GENOMIC DNA]</scope>
    <source>
        <strain evidence="2 3">DSM 29780</strain>
    </source>
</reference>
<proteinExistence type="predicted"/>
<sequence>MRIESMHVYPVKSMRGIPVERTILTASGLLGDRRFMVVDPDGQFITQRECAALAQIQALPQAGYLMLRKGDEEAIVAIPTGPRMKVAVWRSIVDAAVAADSVNATLSRWIGRDAKLVFADAQAERIANPEWAGDDVPMGFADGYPVLVTTTGSLAALNRYLSEQGQTTVGMERFRPNIVIDCDEAWAEDGWAAIEIGGVRLDIVKPCERCVITTQDQMTGEQGRGDPLPAVRHLHFSTDRRAPGPIFGWNAVPRGQVELHAGDPVKVVESRKEIWPFKVR</sequence>
<name>A0ABV2IZI0_9HYPH</name>
<dbReference type="InterPro" id="IPR005302">
    <property type="entry name" value="MoCF_Sase_C"/>
</dbReference>
<feature type="domain" description="MOSC" evidence="1">
    <location>
        <begin position="114"/>
        <end position="268"/>
    </location>
</feature>
<protein>
    <submittedName>
        <fullName evidence="2">Uncharacterized protein YcbX</fullName>
    </submittedName>
</protein>
<dbReference type="Proteomes" id="UP001549047">
    <property type="component" value="Unassembled WGS sequence"/>
</dbReference>
<dbReference type="PANTHER" id="PTHR14237">
    <property type="entry name" value="MOLYBDOPTERIN COFACTOR SULFURASE MOSC"/>
    <property type="match status" value="1"/>
</dbReference>
<dbReference type="RefSeq" id="WP_354555662.1">
    <property type="nucleotide sequence ID" value="NZ_JBEPMB010000001.1"/>
</dbReference>
<organism evidence="2 3">
    <name type="scientific">Rhizobium aquaticum</name>
    <dbReference type="NCBI Taxonomy" id="1549636"/>
    <lineage>
        <taxon>Bacteria</taxon>
        <taxon>Pseudomonadati</taxon>
        <taxon>Pseudomonadota</taxon>
        <taxon>Alphaproteobacteria</taxon>
        <taxon>Hyphomicrobiales</taxon>
        <taxon>Rhizobiaceae</taxon>
        <taxon>Rhizobium/Agrobacterium group</taxon>
        <taxon>Rhizobium</taxon>
    </lineage>
</organism>
<accession>A0ABV2IZI0</accession>
<dbReference type="PANTHER" id="PTHR14237:SF19">
    <property type="entry name" value="MITOCHONDRIAL AMIDOXIME REDUCING COMPONENT 1"/>
    <property type="match status" value="1"/>
</dbReference>
<dbReference type="EMBL" id="JBEPMB010000001">
    <property type="protein sequence ID" value="MET3613175.1"/>
    <property type="molecule type" value="Genomic_DNA"/>
</dbReference>
<dbReference type="InterPro" id="IPR005303">
    <property type="entry name" value="MOCOS_middle"/>
</dbReference>
<dbReference type="SUPFAM" id="SSF50800">
    <property type="entry name" value="PK beta-barrel domain-like"/>
    <property type="match status" value="1"/>
</dbReference>
<evidence type="ECO:0000259" key="1">
    <source>
        <dbReference type="PROSITE" id="PS51340"/>
    </source>
</evidence>
<evidence type="ECO:0000313" key="2">
    <source>
        <dbReference type="EMBL" id="MET3613175.1"/>
    </source>
</evidence>
<evidence type="ECO:0000313" key="3">
    <source>
        <dbReference type="Proteomes" id="UP001549047"/>
    </source>
</evidence>
<dbReference type="PROSITE" id="PS51340">
    <property type="entry name" value="MOSC"/>
    <property type="match status" value="1"/>
</dbReference>
<dbReference type="InterPro" id="IPR011037">
    <property type="entry name" value="Pyrv_Knase-like_insert_dom_sf"/>
</dbReference>
<dbReference type="SUPFAM" id="SSF141673">
    <property type="entry name" value="MOSC N-terminal domain-like"/>
    <property type="match status" value="1"/>
</dbReference>
<gene>
    <name evidence="2" type="ORF">ABID16_001480</name>
</gene>
<dbReference type="Pfam" id="PF03476">
    <property type="entry name" value="MOSC_N"/>
    <property type="match status" value="1"/>
</dbReference>
<comment type="caution">
    <text evidence="2">The sequence shown here is derived from an EMBL/GenBank/DDBJ whole genome shotgun (WGS) entry which is preliminary data.</text>
</comment>